<comment type="caution">
    <text evidence="2">The sequence shown here is derived from an EMBL/GenBank/DDBJ whole genome shotgun (WGS) entry which is preliminary data.</text>
</comment>
<keyword evidence="1" id="KW-1133">Transmembrane helix</keyword>
<dbReference type="AlphaFoldDB" id="A0A542BSU5"/>
<evidence type="ECO:0000256" key="1">
    <source>
        <dbReference type="SAM" id="Phobius"/>
    </source>
</evidence>
<feature type="transmembrane region" description="Helical" evidence="1">
    <location>
        <begin position="12"/>
        <end position="29"/>
    </location>
</feature>
<dbReference type="EMBL" id="VISQ01000001">
    <property type="protein sequence ID" value="TVZ70836.1"/>
    <property type="molecule type" value="Genomic_DNA"/>
</dbReference>
<name>A0A542BSU5_SERFO</name>
<protein>
    <submittedName>
        <fullName evidence="2">Uncharacterized protein</fullName>
    </submittedName>
</protein>
<proteinExistence type="predicted"/>
<evidence type="ECO:0000313" key="2">
    <source>
        <dbReference type="EMBL" id="TVZ70836.1"/>
    </source>
</evidence>
<sequence>MSILMKINTKKSLSLCMIGIITAIIYFNNTVPTSKDINCYSTFELSDNSLEPYFVGNLHFEINQEKKKGNANFKGRLNVSHNGQNDSEVYLLKNLNFDIKSFKQGVLTLNNFSLTSNSRNQVSDDIFIERIVDISVKERKIMLSKLGDGYVIHNIYSPILICTPQS</sequence>
<gene>
    <name evidence="2" type="ORF">FHU10_3432</name>
</gene>
<keyword evidence="1" id="KW-0472">Membrane</keyword>
<accession>A0A542BSU5</accession>
<reference evidence="2" key="2">
    <citation type="submission" date="2019-08" db="EMBL/GenBank/DDBJ databases">
        <title>Investigation of anaerobic lignin degradation for improved lignocellulosic biofuels.</title>
        <authorList>
            <person name="Deangelis K.PhD."/>
        </authorList>
    </citation>
    <scope>NUCLEOTIDE SEQUENCE [LARGE SCALE GENOMIC DNA]</scope>
    <source>
        <strain evidence="2">128R</strain>
    </source>
</reference>
<organism evidence="2">
    <name type="scientific">Serratia fonticola</name>
    <dbReference type="NCBI Taxonomy" id="47917"/>
    <lineage>
        <taxon>Bacteria</taxon>
        <taxon>Pseudomonadati</taxon>
        <taxon>Pseudomonadota</taxon>
        <taxon>Gammaproteobacteria</taxon>
        <taxon>Enterobacterales</taxon>
        <taxon>Yersiniaceae</taxon>
        <taxon>Serratia</taxon>
    </lineage>
</organism>
<keyword evidence="1" id="KW-0812">Transmembrane</keyword>
<reference evidence="2" key="1">
    <citation type="submission" date="2019-06" db="EMBL/GenBank/DDBJ databases">
        <authorList>
            <person name="Deangelis K."/>
            <person name="Huntemann M."/>
            <person name="Clum A."/>
            <person name="Pillay M."/>
            <person name="Palaniappan K."/>
            <person name="Varghese N."/>
            <person name="Mikhailova N."/>
            <person name="Stamatis D."/>
            <person name="Reddy T."/>
            <person name="Daum C."/>
            <person name="Shapiro N."/>
            <person name="Ivanova N."/>
            <person name="Kyrpides N."/>
            <person name="Woyke T."/>
        </authorList>
    </citation>
    <scope>NUCLEOTIDE SEQUENCE [LARGE SCALE GENOMIC DNA]</scope>
    <source>
        <strain evidence="2">128R</strain>
    </source>
</reference>